<gene>
    <name evidence="2" type="ORF">O181_086989</name>
</gene>
<evidence type="ECO:0000313" key="2">
    <source>
        <dbReference type="EMBL" id="MBW0547274.1"/>
    </source>
</evidence>
<evidence type="ECO:0000313" key="3">
    <source>
        <dbReference type="Proteomes" id="UP000765509"/>
    </source>
</evidence>
<protein>
    <submittedName>
        <fullName evidence="2">Uncharacterized protein</fullName>
    </submittedName>
</protein>
<name>A0A9Q3INU9_9BASI</name>
<dbReference type="AlphaFoldDB" id="A0A9Q3INU9"/>
<reference evidence="2" key="1">
    <citation type="submission" date="2021-03" db="EMBL/GenBank/DDBJ databases">
        <title>Draft genome sequence of rust myrtle Austropuccinia psidii MF-1, a brazilian biotype.</title>
        <authorList>
            <person name="Quecine M.C."/>
            <person name="Pachon D.M.R."/>
            <person name="Bonatelli M.L."/>
            <person name="Correr F.H."/>
            <person name="Franceschini L.M."/>
            <person name="Leite T.F."/>
            <person name="Margarido G.R.A."/>
            <person name="Almeida C.A."/>
            <person name="Ferrarezi J.A."/>
            <person name="Labate C.A."/>
        </authorList>
    </citation>
    <scope>NUCLEOTIDE SEQUENCE</scope>
    <source>
        <strain evidence="2">MF-1</strain>
    </source>
</reference>
<sequence length="114" mass="13430">MSGELEHVVKGRCNKNFTLDHNSNTLQDVRKRTNIGKYFPYKRSSFKEKHSFRVEFKDNPREKVAEVTKKRNSYHHCGSTDHYANKFPKAKKKVPEEEYPTEYSESDTMGDAIR</sequence>
<evidence type="ECO:0000256" key="1">
    <source>
        <dbReference type="SAM" id="MobiDB-lite"/>
    </source>
</evidence>
<feature type="region of interest" description="Disordered" evidence="1">
    <location>
        <begin position="67"/>
        <end position="114"/>
    </location>
</feature>
<keyword evidence="3" id="KW-1185">Reference proteome</keyword>
<dbReference type="Proteomes" id="UP000765509">
    <property type="component" value="Unassembled WGS sequence"/>
</dbReference>
<comment type="caution">
    <text evidence="2">The sequence shown here is derived from an EMBL/GenBank/DDBJ whole genome shotgun (WGS) entry which is preliminary data.</text>
</comment>
<organism evidence="2 3">
    <name type="scientific">Austropuccinia psidii MF-1</name>
    <dbReference type="NCBI Taxonomy" id="1389203"/>
    <lineage>
        <taxon>Eukaryota</taxon>
        <taxon>Fungi</taxon>
        <taxon>Dikarya</taxon>
        <taxon>Basidiomycota</taxon>
        <taxon>Pucciniomycotina</taxon>
        <taxon>Pucciniomycetes</taxon>
        <taxon>Pucciniales</taxon>
        <taxon>Sphaerophragmiaceae</taxon>
        <taxon>Austropuccinia</taxon>
    </lineage>
</organism>
<dbReference type="EMBL" id="AVOT02052340">
    <property type="protein sequence ID" value="MBW0547274.1"/>
    <property type="molecule type" value="Genomic_DNA"/>
</dbReference>
<accession>A0A9Q3INU9</accession>
<proteinExistence type="predicted"/>